<evidence type="ECO:0000313" key="3">
    <source>
        <dbReference type="Proteomes" id="UP000178912"/>
    </source>
</evidence>
<accession>A0A1E1LIG2</accession>
<dbReference type="OrthoDB" id="3559649at2759"/>
<sequence>MAWAAIGYNYKSKLYFVSFEGEGKGFTQEKYANQILRGPMKEIFEQPGDFFCVEDNSRVHGKTDTARNHGLCNVVRVECHTKSIEWPLRSPDLNPIENIWRVLKQKLRNRNPHGGWTLEDLKKAMIEVWENEISIELINRFIDTIPQRLEKVRVRNGGASGR</sequence>
<dbReference type="GO" id="GO:0003676">
    <property type="term" value="F:nucleic acid binding"/>
    <property type="evidence" value="ECO:0007669"/>
    <property type="project" value="InterPro"/>
</dbReference>
<feature type="domain" description="Tc1-like transposase DDE" evidence="1">
    <location>
        <begin position="7"/>
        <end position="111"/>
    </location>
</feature>
<reference evidence="3" key="1">
    <citation type="submission" date="2016-03" db="EMBL/GenBank/DDBJ databases">
        <authorList>
            <person name="Guldener U."/>
        </authorList>
    </citation>
    <scope>NUCLEOTIDE SEQUENCE [LARGE SCALE GENOMIC DNA]</scope>
    <source>
        <strain evidence="3">04CH-RAC-A.6.1</strain>
    </source>
</reference>
<evidence type="ECO:0000313" key="2">
    <source>
        <dbReference type="EMBL" id="CZT10276.1"/>
    </source>
</evidence>
<organism evidence="2 3">
    <name type="scientific">Rhynchosporium agropyri</name>
    <dbReference type="NCBI Taxonomy" id="914238"/>
    <lineage>
        <taxon>Eukaryota</taxon>
        <taxon>Fungi</taxon>
        <taxon>Dikarya</taxon>
        <taxon>Ascomycota</taxon>
        <taxon>Pezizomycotina</taxon>
        <taxon>Leotiomycetes</taxon>
        <taxon>Helotiales</taxon>
        <taxon>Ploettnerulaceae</taxon>
        <taxon>Rhynchosporium</taxon>
    </lineage>
</organism>
<dbReference type="EMBL" id="FJUX01000125">
    <property type="protein sequence ID" value="CZT10276.1"/>
    <property type="molecule type" value="Genomic_DNA"/>
</dbReference>
<protein>
    <recommendedName>
        <fullName evidence="1">Tc1-like transposase DDE domain-containing protein</fullName>
    </recommendedName>
</protein>
<dbReference type="InterPro" id="IPR036397">
    <property type="entry name" value="RNaseH_sf"/>
</dbReference>
<keyword evidence="3" id="KW-1185">Reference proteome</keyword>
<dbReference type="InterPro" id="IPR038717">
    <property type="entry name" value="Tc1-like_DDE_dom"/>
</dbReference>
<proteinExistence type="predicted"/>
<name>A0A1E1LIG2_9HELO</name>
<gene>
    <name evidence="2" type="ORF">RAG0_14798</name>
</gene>
<dbReference type="Proteomes" id="UP000178912">
    <property type="component" value="Unassembled WGS sequence"/>
</dbReference>
<evidence type="ECO:0000259" key="1">
    <source>
        <dbReference type="Pfam" id="PF13358"/>
    </source>
</evidence>
<dbReference type="Gene3D" id="3.30.420.10">
    <property type="entry name" value="Ribonuclease H-like superfamily/Ribonuclease H"/>
    <property type="match status" value="1"/>
</dbReference>
<dbReference type="AlphaFoldDB" id="A0A1E1LIG2"/>
<dbReference type="Pfam" id="PF13358">
    <property type="entry name" value="DDE_3"/>
    <property type="match status" value="1"/>
</dbReference>